<dbReference type="Pfam" id="PF09857">
    <property type="entry name" value="YjhX_toxin"/>
    <property type="match status" value="1"/>
</dbReference>
<reference evidence="2 3" key="1">
    <citation type="submission" date="2019-10" db="EMBL/GenBank/DDBJ databases">
        <title>Isolation, Identification of Microvirga thermotolerans HR1, a novel thermophilic bacterium and Comparative Genomics of the genus Microvirga.</title>
        <authorList>
            <person name="Li J."/>
            <person name="Zhang W."/>
            <person name="Lin M."/>
            <person name="Wang J."/>
        </authorList>
    </citation>
    <scope>NUCLEOTIDE SEQUENCE [LARGE SCALE GENOMIC DNA]</scope>
    <source>
        <strain evidence="2 3">HR1</strain>
    </source>
</reference>
<evidence type="ECO:0000313" key="3">
    <source>
        <dbReference type="Proteomes" id="UP000325614"/>
    </source>
</evidence>
<dbReference type="HAMAP" id="MF_00827">
    <property type="entry name" value="UPF0386"/>
    <property type="match status" value="1"/>
</dbReference>
<dbReference type="AlphaFoldDB" id="A0A5P9JZ94"/>
<protein>
    <recommendedName>
        <fullName evidence="1">UPF0386 protein GDR74_02920</fullName>
    </recommendedName>
</protein>
<evidence type="ECO:0000256" key="1">
    <source>
        <dbReference type="HAMAP-Rule" id="MF_00827"/>
    </source>
</evidence>
<accession>A0A5P9JZ94</accession>
<proteinExistence type="inferred from homology"/>
<organism evidence="2 3">
    <name type="scientific">Microvirga thermotolerans</name>
    <dbReference type="NCBI Taxonomy" id="2651334"/>
    <lineage>
        <taxon>Bacteria</taxon>
        <taxon>Pseudomonadati</taxon>
        <taxon>Pseudomonadota</taxon>
        <taxon>Alphaproteobacteria</taxon>
        <taxon>Hyphomicrobiales</taxon>
        <taxon>Methylobacteriaceae</taxon>
        <taxon>Microvirga</taxon>
    </lineage>
</organism>
<dbReference type="Proteomes" id="UP000325614">
    <property type="component" value="Chromosome"/>
</dbReference>
<name>A0A5P9JZ94_9HYPH</name>
<dbReference type="NCBIfam" id="NF010240">
    <property type="entry name" value="PRK13687.1"/>
    <property type="match status" value="1"/>
</dbReference>
<keyword evidence="3" id="KW-1185">Reference proteome</keyword>
<dbReference type="InterPro" id="IPR018654">
    <property type="entry name" value="YjhX_toxin"/>
</dbReference>
<dbReference type="RefSeq" id="WP_152584900.1">
    <property type="nucleotide sequence ID" value="NZ_CP045423.1"/>
</dbReference>
<dbReference type="KEGG" id="mico:GDR74_02920"/>
<comment type="similarity">
    <text evidence="1">Belongs to the UPF0386 family.</text>
</comment>
<evidence type="ECO:0000313" key="2">
    <source>
        <dbReference type="EMBL" id="QFU15254.1"/>
    </source>
</evidence>
<gene>
    <name evidence="2" type="ORF">GDR74_02920</name>
</gene>
<sequence>MNVSRNGQRVLHALAQGGVIRLHKDENGRFSDVECITREGWLLTLCTMELFRSLRSKGLVASTNGGPYRITRLGLSVVRSRPDNR</sequence>
<dbReference type="EMBL" id="CP045423">
    <property type="protein sequence ID" value="QFU15254.1"/>
    <property type="molecule type" value="Genomic_DNA"/>
</dbReference>